<protein>
    <submittedName>
        <fullName evidence="1">Uncharacterized protein</fullName>
    </submittedName>
</protein>
<dbReference type="Proteomes" id="UP000271464">
    <property type="component" value="Unassembled WGS sequence"/>
</dbReference>
<gene>
    <name evidence="1" type="ORF">LAUMK4_05679</name>
</gene>
<evidence type="ECO:0000313" key="2">
    <source>
        <dbReference type="Proteomes" id="UP000271464"/>
    </source>
</evidence>
<sequence length="94" mass="9278">MSTPQCLAKTNAIHGSALQELLGAANKLHASVADFAELAARTRKRFSAPSAAVAPTADANGGGHLMVSLAIAPTSLATTSGPAPAGTPSRVTGQ</sequence>
<accession>A0ABY6RS15</accession>
<dbReference type="EMBL" id="UPHM01000151">
    <property type="protein sequence ID" value="VBA32102.1"/>
    <property type="molecule type" value="Genomic_DNA"/>
</dbReference>
<reference evidence="1 2" key="1">
    <citation type="submission" date="2018-09" db="EMBL/GenBank/DDBJ databases">
        <authorList>
            <person name="Tagini F."/>
        </authorList>
    </citation>
    <scope>NUCLEOTIDE SEQUENCE [LARGE SCALE GENOMIC DNA]</scope>
    <source>
        <strain evidence="1 2">MK4</strain>
    </source>
</reference>
<proteinExistence type="predicted"/>
<dbReference type="RefSeq" id="WP_142996127.1">
    <property type="nucleotide sequence ID" value="NZ_UPHM01000151.1"/>
</dbReference>
<name>A0ABY6RS15_9MYCO</name>
<evidence type="ECO:0000313" key="1">
    <source>
        <dbReference type="EMBL" id="VBA32102.1"/>
    </source>
</evidence>
<organism evidence="1 2">
    <name type="scientific">Mycobacterium persicum</name>
    <dbReference type="NCBI Taxonomy" id="1487726"/>
    <lineage>
        <taxon>Bacteria</taxon>
        <taxon>Bacillati</taxon>
        <taxon>Actinomycetota</taxon>
        <taxon>Actinomycetes</taxon>
        <taxon>Mycobacteriales</taxon>
        <taxon>Mycobacteriaceae</taxon>
        <taxon>Mycobacterium</taxon>
    </lineage>
</organism>
<keyword evidence="2" id="KW-1185">Reference proteome</keyword>
<comment type="caution">
    <text evidence="1">The sequence shown here is derived from an EMBL/GenBank/DDBJ whole genome shotgun (WGS) entry which is preliminary data.</text>
</comment>